<feature type="compositionally biased region" description="Polar residues" evidence="1">
    <location>
        <begin position="209"/>
        <end position="219"/>
    </location>
</feature>
<evidence type="ECO:0000313" key="3">
    <source>
        <dbReference type="Proteomes" id="UP000044841"/>
    </source>
</evidence>
<evidence type="ECO:0000256" key="1">
    <source>
        <dbReference type="SAM" id="MobiDB-lite"/>
    </source>
</evidence>
<dbReference type="Proteomes" id="UP000044841">
    <property type="component" value="Unassembled WGS sequence"/>
</dbReference>
<feature type="compositionally biased region" description="Polar residues" evidence="1">
    <location>
        <begin position="87"/>
        <end position="100"/>
    </location>
</feature>
<feature type="region of interest" description="Disordered" evidence="1">
    <location>
        <begin position="320"/>
        <end position="350"/>
    </location>
</feature>
<dbReference type="AlphaFoldDB" id="A0A0K6GI68"/>
<organism evidence="2 3">
    <name type="scientific">Rhizoctonia solani</name>
    <dbReference type="NCBI Taxonomy" id="456999"/>
    <lineage>
        <taxon>Eukaryota</taxon>
        <taxon>Fungi</taxon>
        <taxon>Dikarya</taxon>
        <taxon>Basidiomycota</taxon>
        <taxon>Agaricomycotina</taxon>
        <taxon>Agaricomycetes</taxon>
        <taxon>Cantharellales</taxon>
        <taxon>Ceratobasidiaceae</taxon>
        <taxon>Rhizoctonia</taxon>
    </lineage>
</organism>
<proteinExistence type="predicted"/>
<name>A0A0K6GI68_9AGAM</name>
<feature type="compositionally biased region" description="Polar residues" evidence="1">
    <location>
        <begin position="1"/>
        <end position="40"/>
    </location>
</feature>
<dbReference type="EMBL" id="CYGV01001978">
    <property type="protein sequence ID" value="CUA78303.1"/>
    <property type="molecule type" value="Genomic_DNA"/>
</dbReference>
<reference evidence="2 3" key="1">
    <citation type="submission" date="2015-07" db="EMBL/GenBank/DDBJ databases">
        <authorList>
            <person name="Noorani M."/>
        </authorList>
    </citation>
    <scope>NUCLEOTIDE SEQUENCE [LARGE SCALE GENOMIC DNA]</scope>
    <source>
        <strain evidence="2">BBA 69670</strain>
    </source>
</reference>
<feature type="compositionally biased region" description="Basic and acidic residues" evidence="1">
    <location>
        <begin position="236"/>
        <end position="245"/>
    </location>
</feature>
<accession>A0A0K6GI68</accession>
<feature type="compositionally biased region" description="Low complexity" evidence="1">
    <location>
        <begin position="143"/>
        <end position="152"/>
    </location>
</feature>
<feature type="compositionally biased region" description="Polar residues" evidence="1">
    <location>
        <begin position="59"/>
        <end position="79"/>
    </location>
</feature>
<feature type="region of interest" description="Disordered" evidence="1">
    <location>
        <begin position="1"/>
        <end position="301"/>
    </location>
</feature>
<feature type="compositionally biased region" description="Low complexity" evidence="1">
    <location>
        <begin position="275"/>
        <end position="290"/>
    </location>
</feature>
<protein>
    <submittedName>
        <fullName evidence="2">Uncharacterized protein</fullName>
    </submittedName>
</protein>
<gene>
    <name evidence="2" type="ORF">RSOLAG22IIIB_06984</name>
</gene>
<sequence length="350" mass="35269">MNGTSEASFESLVITISNRNQSGPGSYSDANPVEQPTTDQLPPGHQGSETNEVGAGGASTINTDNTQGPLTGSDNTSAQHPVAGNKAVSNSSGAHVTPGQTDEGHVNSDQPQPAGYNEPTNTQTDIDTGADNKTGPHPPHPTEPTTGSTGSTDHGRSEQQPAGYSECTAAGPTDTRAGAETTSHANAGTNLTSGSDNSRKAQGPPVGDSTANTRTSPVASGNRAGANSEPMTYRTGAEHPGRHDGPPVGNAASHWGPTSTGSDPHDHTTQDVAQATHTTSSSTTGAGPHSKPSKASVGGTKAAFGRVEATVGAMINNSEMHAKGVQKQSDARVATAGKQGAEQGDINVRH</sequence>
<evidence type="ECO:0000313" key="2">
    <source>
        <dbReference type="EMBL" id="CUA78303.1"/>
    </source>
</evidence>
<feature type="compositionally biased region" description="Polar residues" evidence="1">
    <location>
        <begin position="180"/>
        <end position="196"/>
    </location>
</feature>
<keyword evidence="3" id="KW-1185">Reference proteome</keyword>